<proteinExistence type="predicted"/>
<organism evidence="1 2">
    <name type="scientific">Shewanella fodinae</name>
    <dbReference type="NCBI Taxonomy" id="552357"/>
    <lineage>
        <taxon>Bacteria</taxon>
        <taxon>Pseudomonadati</taxon>
        <taxon>Pseudomonadota</taxon>
        <taxon>Gammaproteobacteria</taxon>
        <taxon>Alteromonadales</taxon>
        <taxon>Shewanellaceae</taxon>
        <taxon>Shewanella</taxon>
    </lineage>
</organism>
<reference evidence="1 2" key="1">
    <citation type="submission" date="2019-03" db="EMBL/GenBank/DDBJ databases">
        <title>Freshwater and sediment microbial communities from various areas in North America, analyzing microbe dynamics in response to fracking.</title>
        <authorList>
            <person name="Lamendella R."/>
        </authorList>
    </citation>
    <scope>NUCLEOTIDE SEQUENCE [LARGE SCALE GENOMIC DNA]</scope>
    <source>
        <strain evidence="1 2">74A</strain>
    </source>
</reference>
<evidence type="ECO:0000313" key="2">
    <source>
        <dbReference type="Proteomes" id="UP000294832"/>
    </source>
</evidence>
<gene>
    <name evidence="1" type="ORF">EDC91_1149</name>
</gene>
<dbReference type="AlphaFoldDB" id="A0A4R2FDK7"/>
<name>A0A4R2FDK7_9GAMM</name>
<dbReference type="Proteomes" id="UP000294832">
    <property type="component" value="Unassembled WGS sequence"/>
</dbReference>
<dbReference type="RefSeq" id="WP_133039067.1">
    <property type="nucleotide sequence ID" value="NZ_SLWF01000014.1"/>
</dbReference>
<keyword evidence="2" id="KW-1185">Reference proteome</keyword>
<dbReference type="EMBL" id="SLWF01000014">
    <property type="protein sequence ID" value="TCN83614.1"/>
    <property type="molecule type" value="Genomic_DNA"/>
</dbReference>
<sequence>MKRNIKYGLMAKGCKVPQGYFLNGFFYERASNHGSAQGFVDEKGFFYSSSNGHHLKSGRPTAKIEGLTCIRLADVAEFDLVMFDA</sequence>
<comment type="caution">
    <text evidence="1">The sequence shown here is derived from an EMBL/GenBank/DDBJ whole genome shotgun (WGS) entry which is preliminary data.</text>
</comment>
<protein>
    <submittedName>
        <fullName evidence="1">Uncharacterized protein</fullName>
    </submittedName>
</protein>
<dbReference type="OrthoDB" id="9860486at2"/>
<accession>A0A4R2FDK7</accession>
<evidence type="ECO:0000313" key="1">
    <source>
        <dbReference type="EMBL" id="TCN83614.1"/>
    </source>
</evidence>